<dbReference type="EMBL" id="FQUH01000016">
    <property type="protein sequence ID" value="SHF75547.1"/>
    <property type="molecule type" value="Genomic_DNA"/>
</dbReference>
<feature type="chain" id="PRO_5012115565" evidence="1">
    <location>
        <begin position="23"/>
        <end position="250"/>
    </location>
</feature>
<keyword evidence="1" id="KW-0732">Signal</keyword>
<feature type="signal peptide" evidence="1">
    <location>
        <begin position="1"/>
        <end position="22"/>
    </location>
</feature>
<name>A0A1M5E8L7_VIBGA</name>
<organism evidence="2 3">
    <name type="scientific">Vibrio gazogenes DSM 21264 = NBRC 103151</name>
    <dbReference type="NCBI Taxonomy" id="1123492"/>
    <lineage>
        <taxon>Bacteria</taxon>
        <taxon>Pseudomonadati</taxon>
        <taxon>Pseudomonadota</taxon>
        <taxon>Gammaproteobacteria</taxon>
        <taxon>Vibrionales</taxon>
        <taxon>Vibrionaceae</taxon>
        <taxon>Vibrio</taxon>
    </lineage>
</organism>
<protein>
    <submittedName>
        <fullName evidence="2">Polysaccharide lyase</fullName>
    </submittedName>
</protein>
<sequence length="250" mass="29021">MIMKKILYLCLFGVLGSYSAIAAACCSEEQQSAELKQVLGYNQSAEQFFFEANPKAIALKDDGIQFILTGNNSYIFNGERSEVSVQSPYEVGDTVRYQFTFKLLDSPVFSQGWDGVWVIVAQWHDQPDPRKGETWSNYKSSPPPLSYHLEYDDQLYLVLHTDNHDERIPVRPEQQITCRTQVHWLYQTDGRVSGWCDVDGVRHPFDFADDIMINDYYHYFKFGLYRDKNIDELMGIEYKSLTINEVDDEK</sequence>
<keyword evidence="2" id="KW-0456">Lyase</keyword>
<reference evidence="3" key="1">
    <citation type="submission" date="2016-11" db="EMBL/GenBank/DDBJ databases">
        <authorList>
            <person name="Varghese N."/>
            <person name="Submissions S."/>
        </authorList>
    </citation>
    <scope>NUCLEOTIDE SEQUENCE [LARGE SCALE GENOMIC DNA]</scope>
    <source>
        <strain evidence="3">DSM 21264</strain>
    </source>
</reference>
<dbReference type="InterPro" id="IPR025975">
    <property type="entry name" value="Polysacc_lyase"/>
</dbReference>
<dbReference type="AlphaFoldDB" id="A0A1M5E8L7"/>
<proteinExistence type="predicted"/>
<dbReference type="Gene3D" id="2.60.120.200">
    <property type="match status" value="1"/>
</dbReference>
<evidence type="ECO:0000313" key="2">
    <source>
        <dbReference type="EMBL" id="SHF75547.1"/>
    </source>
</evidence>
<dbReference type="GO" id="GO:0016829">
    <property type="term" value="F:lyase activity"/>
    <property type="evidence" value="ECO:0007669"/>
    <property type="project" value="UniProtKB-KW"/>
</dbReference>
<dbReference type="Pfam" id="PF14099">
    <property type="entry name" value="Polysacc_lyase"/>
    <property type="match status" value="1"/>
</dbReference>
<dbReference type="PROSITE" id="PS51257">
    <property type="entry name" value="PROKAR_LIPOPROTEIN"/>
    <property type="match status" value="1"/>
</dbReference>
<accession>A0A1M5E8L7</accession>
<evidence type="ECO:0000256" key="1">
    <source>
        <dbReference type="SAM" id="SignalP"/>
    </source>
</evidence>
<evidence type="ECO:0000313" key="3">
    <source>
        <dbReference type="Proteomes" id="UP000184159"/>
    </source>
</evidence>
<keyword evidence="3" id="KW-1185">Reference proteome</keyword>
<dbReference type="Proteomes" id="UP000184159">
    <property type="component" value="Unassembled WGS sequence"/>
</dbReference>
<gene>
    <name evidence="2" type="ORF">SAMN02745781_03094</name>
</gene>